<evidence type="ECO:0000313" key="1">
    <source>
        <dbReference type="Ensembl" id="ENSTRUP00000053352.2"/>
    </source>
</evidence>
<dbReference type="AlphaFoldDB" id="A0A3B5KIY3"/>
<sequence>SQLLVTQVINSGDFFLVAVIMQNESSAAHCKRGIVFCFHCGACARAEERF</sequence>
<proteinExistence type="predicted"/>
<dbReference type="Proteomes" id="UP000005226">
    <property type="component" value="Chromosome 3"/>
</dbReference>
<dbReference type="Ensembl" id="ENSTRUT00000057379.2">
    <property type="protein sequence ID" value="ENSTRUP00000053352.2"/>
    <property type="gene ID" value="ENSTRUG00000020884.2"/>
</dbReference>
<evidence type="ECO:0000313" key="2">
    <source>
        <dbReference type="Proteomes" id="UP000005226"/>
    </source>
</evidence>
<protein>
    <submittedName>
        <fullName evidence="1">Uncharacterized protein</fullName>
    </submittedName>
</protein>
<organism evidence="1 2">
    <name type="scientific">Takifugu rubripes</name>
    <name type="common">Japanese pufferfish</name>
    <name type="synonym">Fugu rubripes</name>
    <dbReference type="NCBI Taxonomy" id="31033"/>
    <lineage>
        <taxon>Eukaryota</taxon>
        <taxon>Metazoa</taxon>
        <taxon>Chordata</taxon>
        <taxon>Craniata</taxon>
        <taxon>Vertebrata</taxon>
        <taxon>Euteleostomi</taxon>
        <taxon>Actinopterygii</taxon>
        <taxon>Neopterygii</taxon>
        <taxon>Teleostei</taxon>
        <taxon>Neoteleostei</taxon>
        <taxon>Acanthomorphata</taxon>
        <taxon>Eupercaria</taxon>
        <taxon>Tetraodontiformes</taxon>
        <taxon>Tetradontoidea</taxon>
        <taxon>Tetraodontidae</taxon>
        <taxon>Takifugu</taxon>
    </lineage>
</organism>
<name>A0A3B5KIY3_TAKRU</name>
<reference evidence="1 2" key="1">
    <citation type="journal article" date="2011" name="Genome Biol. Evol.">
        <title>Integration of the genetic map and genome assembly of fugu facilitates insights into distinct features of genome evolution in teleosts and mammals.</title>
        <authorList>
            <person name="Kai W."/>
            <person name="Kikuchi K."/>
            <person name="Tohari S."/>
            <person name="Chew A.K."/>
            <person name="Tay A."/>
            <person name="Fujiwara A."/>
            <person name="Hosoya S."/>
            <person name="Suetake H."/>
            <person name="Naruse K."/>
            <person name="Brenner S."/>
            <person name="Suzuki Y."/>
            <person name="Venkatesh B."/>
        </authorList>
    </citation>
    <scope>NUCLEOTIDE SEQUENCE [LARGE SCALE GENOMIC DNA]</scope>
</reference>
<dbReference type="InParanoid" id="A0A3B5KIY3"/>
<keyword evidence="2" id="KW-1185">Reference proteome</keyword>
<accession>A0A3B5KIY3</accession>
<reference evidence="1" key="3">
    <citation type="submission" date="2025-09" db="UniProtKB">
        <authorList>
            <consortium name="Ensembl"/>
        </authorList>
    </citation>
    <scope>IDENTIFICATION</scope>
</reference>
<reference evidence="1" key="2">
    <citation type="submission" date="2025-08" db="UniProtKB">
        <authorList>
            <consortium name="Ensembl"/>
        </authorList>
    </citation>
    <scope>IDENTIFICATION</scope>
</reference>